<name>A0ABX1GDW6_9GAMM</name>
<evidence type="ECO:0000256" key="5">
    <source>
        <dbReference type="ARBA" id="ARBA00022842"/>
    </source>
</evidence>
<dbReference type="InterPro" id="IPR039121">
    <property type="entry name" value="NUDT19"/>
</dbReference>
<reference evidence="8 9" key="1">
    <citation type="submission" date="2020-04" db="EMBL/GenBank/DDBJ databases">
        <authorList>
            <person name="Yoon J."/>
        </authorList>
    </citation>
    <scope>NUCLEOTIDE SEQUENCE [LARGE SCALE GENOMIC DNA]</scope>
    <source>
        <strain evidence="8 9">KMU-166</strain>
    </source>
</reference>
<keyword evidence="4" id="KW-0378">Hydrolase</keyword>
<comment type="caution">
    <text evidence="8">The sequence shown here is derived from an EMBL/GenBank/DDBJ whole genome shotgun (WGS) entry which is preliminary data.</text>
</comment>
<dbReference type="PROSITE" id="PS51462">
    <property type="entry name" value="NUDIX"/>
    <property type="match status" value="1"/>
</dbReference>
<evidence type="ECO:0000256" key="3">
    <source>
        <dbReference type="ARBA" id="ARBA00022723"/>
    </source>
</evidence>
<dbReference type="Gene3D" id="3.90.79.10">
    <property type="entry name" value="Nucleoside Triphosphate Pyrophosphohydrolase"/>
    <property type="match status" value="2"/>
</dbReference>
<accession>A0ABX1GDW6</accession>
<dbReference type="Proteomes" id="UP000765845">
    <property type="component" value="Unassembled WGS sequence"/>
</dbReference>
<organism evidence="8 9">
    <name type="scientific">Spongiibacter thalassae</name>
    <dbReference type="NCBI Taxonomy" id="2721624"/>
    <lineage>
        <taxon>Bacteria</taxon>
        <taxon>Pseudomonadati</taxon>
        <taxon>Pseudomonadota</taxon>
        <taxon>Gammaproteobacteria</taxon>
        <taxon>Cellvibrionales</taxon>
        <taxon>Spongiibacteraceae</taxon>
        <taxon>Spongiibacter</taxon>
    </lineage>
</organism>
<dbReference type="InterPro" id="IPR000086">
    <property type="entry name" value="NUDIX_hydrolase_dom"/>
</dbReference>
<sequence length="225" mass="25118">MSQDVEIRPSATAVVVRDGDAGLEVLLLRRHEQLKVGGGHWVFPGGTVDPEDWHDADNNEAEALRLAAVRETKEECGLHLSVGELQFISHWTTPGNFGRRYATAFYLCKGGWEPVQVDGEEMDAYRWGAPADLIVEHRTGQLKMMPPTVVTLSELARCTTVDEARHLYASRDVPFIKPLVTEYLGTLCMLYGGDAGYEESNPALPGPRNRCFLEEGVWRYEFLAP</sequence>
<keyword evidence="6" id="KW-0464">Manganese</keyword>
<dbReference type="PANTHER" id="PTHR12318:SF0">
    <property type="entry name" value="ACYL-COENZYME A DIPHOSPHATASE NUDT19"/>
    <property type="match status" value="1"/>
</dbReference>
<evidence type="ECO:0000256" key="6">
    <source>
        <dbReference type="ARBA" id="ARBA00023211"/>
    </source>
</evidence>
<dbReference type="EMBL" id="JAAWWK010000002">
    <property type="protein sequence ID" value="NKI16687.1"/>
    <property type="molecule type" value="Genomic_DNA"/>
</dbReference>
<evidence type="ECO:0000256" key="1">
    <source>
        <dbReference type="ARBA" id="ARBA00001936"/>
    </source>
</evidence>
<dbReference type="InterPro" id="IPR015797">
    <property type="entry name" value="NUDIX_hydrolase-like_dom_sf"/>
</dbReference>
<dbReference type="Pfam" id="PF00293">
    <property type="entry name" value="NUDIX"/>
    <property type="match status" value="1"/>
</dbReference>
<evidence type="ECO:0000256" key="2">
    <source>
        <dbReference type="ARBA" id="ARBA00001946"/>
    </source>
</evidence>
<evidence type="ECO:0000313" key="9">
    <source>
        <dbReference type="Proteomes" id="UP000765845"/>
    </source>
</evidence>
<dbReference type="CDD" id="cd18870">
    <property type="entry name" value="NUDIX_AcylCoAdiphos_Nudt19"/>
    <property type="match status" value="1"/>
</dbReference>
<comment type="cofactor">
    <cofactor evidence="1">
        <name>Mn(2+)</name>
        <dbReference type="ChEBI" id="CHEBI:29035"/>
    </cofactor>
</comment>
<comment type="cofactor">
    <cofactor evidence="2">
        <name>Mg(2+)</name>
        <dbReference type="ChEBI" id="CHEBI:18420"/>
    </cofactor>
</comment>
<evidence type="ECO:0000259" key="7">
    <source>
        <dbReference type="PROSITE" id="PS51462"/>
    </source>
</evidence>
<evidence type="ECO:0000256" key="4">
    <source>
        <dbReference type="ARBA" id="ARBA00022801"/>
    </source>
</evidence>
<dbReference type="PANTHER" id="PTHR12318">
    <property type="entry name" value="TESTOSTERONE-REGULATED PROTEIN RP2"/>
    <property type="match status" value="1"/>
</dbReference>
<keyword evidence="3" id="KW-0479">Metal-binding</keyword>
<keyword evidence="5" id="KW-0460">Magnesium</keyword>
<protein>
    <submittedName>
        <fullName evidence="8">NUDIX domain-containing protein</fullName>
    </submittedName>
</protein>
<proteinExistence type="predicted"/>
<dbReference type="SUPFAM" id="SSF55811">
    <property type="entry name" value="Nudix"/>
    <property type="match status" value="1"/>
</dbReference>
<evidence type="ECO:0000313" key="8">
    <source>
        <dbReference type="EMBL" id="NKI16687.1"/>
    </source>
</evidence>
<feature type="domain" description="Nudix hydrolase" evidence="7">
    <location>
        <begin position="6"/>
        <end position="150"/>
    </location>
</feature>
<keyword evidence="9" id="KW-1185">Reference proteome</keyword>
<dbReference type="RefSeq" id="WP_168449245.1">
    <property type="nucleotide sequence ID" value="NZ_JAAWWK010000002.1"/>
</dbReference>
<gene>
    <name evidence="8" type="ORF">HCU74_04540</name>
</gene>